<dbReference type="InterPro" id="IPR000326">
    <property type="entry name" value="PAP2/HPO"/>
</dbReference>
<organism evidence="3 4">
    <name type="scientific">Gordonia jacobaea</name>
    <dbReference type="NCBI Taxonomy" id="122202"/>
    <lineage>
        <taxon>Bacteria</taxon>
        <taxon>Bacillati</taxon>
        <taxon>Actinomycetota</taxon>
        <taxon>Actinomycetes</taxon>
        <taxon>Mycobacteriales</taxon>
        <taxon>Gordoniaceae</taxon>
        <taxon>Gordonia</taxon>
    </lineage>
</organism>
<feature type="transmembrane region" description="Helical" evidence="1">
    <location>
        <begin position="158"/>
        <end position="180"/>
    </location>
</feature>
<name>A0ABR5IG81_9ACTN</name>
<keyword evidence="1" id="KW-1133">Transmembrane helix</keyword>
<accession>A0ABR5IG81</accession>
<dbReference type="PANTHER" id="PTHR14969:SF13">
    <property type="entry name" value="AT30094P"/>
    <property type="match status" value="1"/>
</dbReference>
<evidence type="ECO:0000259" key="2">
    <source>
        <dbReference type="SMART" id="SM00014"/>
    </source>
</evidence>
<evidence type="ECO:0000256" key="1">
    <source>
        <dbReference type="SAM" id="Phobius"/>
    </source>
</evidence>
<dbReference type="Proteomes" id="UP000037247">
    <property type="component" value="Unassembled WGS sequence"/>
</dbReference>
<feature type="transmembrane region" description="Helical" evidence="1">
    <location>
        <begin position="101"/>
        <end position="120"/>
    </location>
</feature>
<sequence>MIVQITDVDQHITTWVVDHRTAPLTGLAHVVTVFGNTITLWIVATLVVIALAARKHVTEAVYVGLGSLLGASLMVILKHLVRRERPPRDDRLLHIESYSFPSGHSMMTMVVYGLIAIAAYRVIPWVRAHPWTLVLAPVISILVGLTRIYLGVHWTTDVLAGWLFGAVWVGLCTWVLSLWLSSRGRSDRPVAEPSDSA</sequence>
<comment type="caution">
    <text evidence="3">The sequence shown here is derived from an EMBL/GenBank/DDBJ whole genome shotgun (WGS) entry which is preliminary data.</text>
</comment>
<dbReference type="InterPro" id="IPR036938">
    <property type="entry name" value="PAP2/HPO_sf"/>
</dbReference>
<gene>
    <name evidence="3" type="ORF">ABW18_04730</name>
</gene>
<evidence type="ECO:0000313" key="4">
    <source>
        <dbReference type="Proteomes" id="UP000037247"/>
    </source>
</evidence>
<dbReference type="RefSeq" id="WP_049697816.1">
    <property type="nucleotide sequence ID" value="NZ_LDTZ01000014.1"/>
</dbReference>
<proteinExistence type="predicted"/>
<keyword evidence="1" id="KW-0812">Transmembrane</keyword>
<dbReference type="SUPFAM" id="SSF48317">
    <property type="entry name" value="Acid phosphatase/Vanadium-dependent haloperoxidase"/>
    <property type="match status" value="1"/>
</dbReference>
<dbReference type="CDD" id="cd03392">
    <property type="entry name" value="PAP2_like_2"/>
    <property type="match status" value="1"/>
</dbReference>
<dbReference type="SMART" id="SM00014">
    <property type="entry name" value="acidPPc"/>
    <property type="match status" value="1"/>
</dbReference>
<keyword evidence="1" id="KW-0472">Membrane</keyword>
<dbReference type="EMBL" id="LDTZ01000014">
    <property type="protein sequence ID" value="KNA92601.1"/>
    <property type="molecule type" value="Genomic_DNA"/>
</dbReference>
<keyword evidence="4" id="KW-1185">Reference proteome</keyword>
<evidence type="ECO:0000313" key="3">
    <source>
        <dbReference type="EMBL" id="KNA92601.1"/>
    </source>
</evidence>
<feature type="domain" description="Phosphatidic acid phosphatase type 2/haloperoxidase" evidence="2">
    <location>
        <begin position="60"/>
        <end position="173"/>
    </location>
</feature>
<dbReference type="Gene3D" id="1.20.144.10">
    <property type="entry name" value="Phosphatidic acid phosphatase type 2/haloperoxidase"/>
    <property type="match status" value="1"/>
</dbReference>
<protein>
    <submittedName>
        <fullName evidence="3">Phosphoesterase</fullName>
    </submittedName>
</protein>
<reference evidence="3 4" key="1">
    <citation type="submission" date="2015-05" db="EMBL/GenBank/DDBJ databases">
        <title>Draft genome sequence of the bacterium Gordonia jacobaea a new member of the Gordonia genus.</title>
        <authorList>
            <person name="Jimenez-Galisteo G."/>
            <person name="Dominguez A."/>
            <person name="Munoz E."/>
            <person name="Vinas M."/>
        </authorList>
    </citation>
    <scope>NUCLEOTIDE SEQUENCE [LARGE SCALE GENOMIC DNA]</scope>
    <source>
        <strain evidence="4">mv1</strain>
    </source>
</reference>
<dbReference type="Pfam" id="PF01569">
    <property type="entry name" value="PAP2"/>
    <property type="match status" value="1"/>
</dbReference>
<feature type="transmembrane region" description="Helical" evidence="1">
    <location>
        <begin position="132"/>
        <end position="152"/>
    </location>
</feature>
<feature type="transmembrane region" description="Helical" evidence="1">
    <location>
        <begin position="60"/>
        <end position="81"/>
    </location>
</feature>
<feature type="transmembrane region" description="Helical" evidence="1">
    <location>
        <begin position="27"/>
        <end position="53"/>
    </location>
</feature>
<dbReference type="PANTHER" id="PTHR14969">
    <property type="entry name" value="SPHINGOSINE-1-PHOSPHATE PHOSPHOHYDROLASE"/>
    <property type="match status" value="1"/>
</dbReference>